<dbReference type="Pfam" id="PF16263">
    <property type="entry name" value="DUF4917"/>
    <property type="match status" value="1"/>
</dbReference>
<dbReference type="InterPro" id="IPR032581">
    <property type="entry name" value="DUF4917"/>
</dbReference>
<gene>
    <name evidence="1" type="ORF">ACFOUW_12020</name>
</gene>
<evidence type="ECO:0000313" key="1">
    <source>
        <dbReference type="EMBL" id="MFC3761567.1"/>
    </source>
</evidence>
<evidence type="ECO:0000313" key="2">
    <source>
        <dbReference type="Proteomes" id="UP001595699"/>
    </source>
</evidence>
<proteinExistence type="predicted"/>
<dbReference type="Proteomes" id="UP001595699">
    <property type="component" value="Unassembled WGS sequence"/>
</dbReference>
<organism evidence="1 2">
    <name type="scientific">Tenggerimyces flavus</name>
    <dbReference type="NCBI Taxonomy" id="1708749"/>
    <lineage>
        <taxon>Bacteria</taxon>
        <taxon>Bacillati</taxon>
        <taxon>Actinomycetota</taxon>
        <taxon>Actinomycetes</taxon>
        <taxon>Propionibacteriales</taxon>
        <taxon>Nocardioidaceae</taxon>
        <taxon>Tenggerimyces</taxon>
    </lineage>
</organism>
<name>A0ABV7Y8W5_9ACTN</name>
<comment type="caution">
    <text evidence="1">The sequence shown here is derived from an EMBL/GenBank/DDBJ whole genome shotgun (WGS) entry which is preliminary data.</text>
</comment>
<dbReference type="RefSeq" id="WP_205114071.1">
    <property type="nucleotide sequence ID" value="NZ_JAFBCM010000001.1"/>
</dbReference>
<keyword evidence="2" id="KW-1185">Reference proteome</keyword>
<protein>
    <submittedName>
        <fullName evidence="1">DUF4917 family protein</fullName>
    </submittedName>
</protein>
<dbReference type="EMBL" id="JBHRZH010000009">
    <property type="protein sequence ID" value="MFC3761567.1"/>
    <property type="molecule type" value="Genomic_DNA"/>
</dbReference>
<reference evidence="2" key="1">
    <citation type="journal article" date="2019" name="Int. J. Syst. Evol. Microbiol.">
        <title>The Global Catalogue of Microorganisms (GCM) 10K type strain sequencing project: providing services to taxonomists for standard genome sequencing and annotation.</title>
        <authorList>
            <consortium name="The Broad Institute Genomics Platform"/>
            <consortium name="The Broad Institute Genome Sequencing Center for Infectious Disease"/>
            <person name="Wu L."/>
            <person name="Ma J."/>
        </authorList>
    </citation>
    <scope>NUCLEOTIDE SEQUENCE [LARGE SCALE GENOMIC DNA]</scope>
    <source>
        <strain evidence="2">CGMCC 4.7241</strain>
    </source>
</reference>
<accession>A0ABV7Y8W5</accession>
<sequence length="330" mass="37047">MTKLVVGEELPSWASLNSGVWPVLLIGNGLSINLWSRFNYSSLYRAATLTSSAKSIFTGLKTRNFEAVLESIHHSHLVLKALGRSTRQVDNIYAMIRDALFGAVGKVHVPWEEFPDSTHRKIAKWLDGHSCVFTTNYDLCLYWSQVRNLPRVKLVDYLWDAGKFNPSDVDLRPNQTPIHYLHGAIHLWQDDNGENGKWINADSGSLLQLASRYSSAAAARRPLFVSEGTSPAKLRTIKRSSYLSFCLRSLTEDVRPILIFGHSLSEQDRHIVDAIKAGPKRDIAFAMYPTGDPEGTVQEKARIKKALKPHTVYFFDSTTHPLGKSTLRIG</sequence>